<reference evidence="5 6" key="1">
    <citation type="submission" date="2021-12" db="EMBL/GenBank/DDBJ databases">
        <title>Discovery of the Pendulisporaceae a myxobacterial family with distinct sporulation behavior and unique specialized metabolism.</title>
        <authorList>
            <person name="Garcia R."/>
            <person name="Popoff A."/>
            <person name="Bader C.D."/>
            <person name="Loehr J."/>
            <person name="Walesch S."/>
            <person name="Walt C."/>
            <person name="Boldt J."/>
            <person name="Bunk B."/>
            <person name="Haeckl F.J.F.P.J."/>
            <person name="Gunesch A.P."/>
            <person name="Birkelbach J."/>
            <person name="Nuebel U."/>
            <person name="Pietschmann T."/>
            <person name="Bach T."/>
            <person name="Mueller R."/>
        </authorList>
    </citation>
    <scope>NUCLEOTIDE SEQUENCE [LARGE SCALE GENOMIC DNA]</scope>
    <source>
        <strain evidence="5 6">MSr12523</strain>
    </source>
</reference>
<dbReference type="CDD" id="cd02440">
    <property type="entry name" value="AdoMet_MTases"/>
    <property type="match status" value="1"/>
</dbReference>
<comment type="similarity">
    <text evidence="3">Belongs to the N(4)/N(6)-methyltransferase family.</text>
</comment>
<sequence length="307" mass="33795">MMEPCANAEPGQVRLIRGDALDIGQHVAKESVDLAYLDPPFAVGVTFRARAEAPGTTLNRESGEVAYHDRWPSLEAYLAWLEVRLDRVRSVLSLQGTLWLHLDQRAVHEAKVACDRVFGRPSFLGEVIWIPGNGSKKRRGPGMSHQTILLYTRGKEYVWNAHDPALRAPFASTSLAMHFKNTDEHGRSFRERTLGGKTYRYYADQGRALGSVWSDCPAMVANTPLRKESTGYPTQKPLKLLERIVRASSVEGSLVLDPFCGSGTTLHAAATLGRRAVGSDMSELAIATTRQRLSDANISVTVQDGHG</sequence>
<evidence type="ECO:0000256" key="2">
    <source>
        <dbReference type="ARBA" id="ARBA00022679"/>
    </source>
</evidence>
<evidence type="ECO:0000256" key="1">
    <source>
        <dbReference type="ARBA" id="ARBA00022603"/>
    </source>
</evidence>
<gene>
    <name evidence="5" type="ORF">LZC95_10850</name>
</gene>
<dbReference type="EC" id="2.1.1.-" evidence="3"/>
<dbReference type="PANTHER" id="PTHR13370:SF24">
    <property type="entry name" value="TYPE III RESTRICTION-MODIFICATION ENZYME STYLTI MOD SUBUNIT"/>
    <property type="match status" value="1"/>
</dbReference>
<dbReference type="Proteomes" id="UP001379533">
    <property type="component" value="Chromosome"/>
</dbReference>
<feature type="domain" description="DNA methylase N-4/N-6" evidence="4">
    <location>
        <begin position="32"/>
        <end position="286"/>
    </location>
</feature>
<dbReference type="InterPro" id="IPR002941">
    <property type="entry name" value="DNA_methylase_N4/N6"/>
</dbReference>
<evidence type="ECO:0000313" key="5">
    <source>
        <dbReference type="EMBL" id="WXA97333.1"/>
    </source>
</evidence>
<evidence type="ECO:0000259" key="4">
    <source>
        <dbReference type="Pfam" id="PF01555"/>
    </source>
</evidence>
<keyword evidence="2" id="KW-0808">Transferase</keyword>
<keyword evidence="1" id="KW-0489">Methyltransferase</keyword>
<accession>A0ABZ2KF62</accession>
<evidence type="ECO:0000256" key="3">
    <source>
        <dbReference type="RuleBase" id="RU362026"/>
    </source>
</evidence>
<proteinExistence type="inferred from homology"/>
<dbReference type="Pfam" id="PF01555">
    <property type="entry name" value="N6_N4_Mtase"/>
    <property type="match status" value="1"/>
</dbReference>
<dbReference type="RefSeq" id="WP_394847949.1">
    <property type="nucleotide sequence ID" value="NZ_CP089982.1"/>
</dbReference>
<dbReference type="PRINTS" id="PR00508">
    <property type="entry name" value="S21N4MTFRASE"/>
</dbReference>
<dbReference type="SUPFAM" id="SSF53335">
    <property type="entry name" value="S-adenosyl-L-methionine-dependent methyltransferases"/>
    <property type="match status" value="1"/>
</dbReference>
<dbReference type="InterPro" id="IPR001091">
    <property type="entry name" value="RM_Methyltransferase"/>
</dbReference>
<evidence type="ECO:0000313" key="6">
    <source>
        <dbReference type="Proteomes" id="UP001379533"/>
    </source>
</evidence>
<organism evidence="5 6">
    <name type="scientific">Pendulispora brunnea</name>
    <dbReference type="NCBI Taxonomy" id="2905690"/>
    <lineage>
        <taxon>Bacteria</taxon>
        <taxon>Pseudomonadati</taxon>
        <taxon>Myxococcota</taxon>
        <taxon>Myxococcia</taxon>
        <taxon>Myxococcales</taxon>
        <taxon>Sorangiineae</taxon>
        <taxon>Pendulisporaceae</taxon>
        <taxon>Pendulispora</taxon>
    </lineage>
</organism>
<name>A0ABZ2KF62_9BACT</name>
<dbReference type="PANTHER" id="PTHR13370">
    <property type="entry name" value="RNA METHYLASE-RELATED"/>
    <property type="match status" value="1"/>
</dbReference>
<keyword evidence="6" id="KW-1185">Reference proteome</keyword>
<protein>
    <recommendedName>
        <fullName evidence="3">Methyltransferase</fullName>
        <ecNumber evidence="3">2.1.1.-</ecNumber>
    </recommendedName>
</protein>
<dbReference type="InterPro" id="IPR029063">
    <property type="entry name" value="SAM-dependent_MTases_sf"/>
</dbReference>
<dbReference type="Gene3D" id="3.40.50.150">
    <property type="entry name" value="Vaccinia Virus protein VP39"/>
    <property type="match status" value="1"/>
</dbReference>
<dbReference type="EMBL" id="CP089982">
    <property type="protein sequence ID" value="WXA97333.1"/>
    <property type="molecule type" value="Genomic_DNA"/>
</dbReference>